<evidence type="ECO:0000313" key="3">
    <source>
        <dbReference type="Proteomes" id="UP001589587"/>
    </source>
</evidence>
<name>A0ABV5XQ68_9NOCA</name>
<comment type="caution">
    <text evidence="2">The sequence shown here is derived from an EMBL/GenBank/DDBJ whole genome shotgun (WGS) entry which is preliminary data.</text>
</comment>
<keyword evidence="1" id="KW-1133">Transmembrane helix</keyword>
<gene>
    <name evidence="2" type="ORF">ACFFQ6_33490</name>
</gene>
<feature type="transmembrane region" description="Helical" evidence="1">
    <location>
        <begin position="44"/>
        <end position="63"/>
    </location>
</feature>
<dbReference type="RefSeq" id="WP_003944231.1">
    <property type="nucleotide sequence ID" value="NZ_JBEUOO010000037.1"/>
</dbReference>
<accession>A0ABV5XQ68</accession>
<feature type="transmembrane region" description="Helical" evidence="1">
    <location>
        <begin position="12"/>
        <end position="32"/>
    </location>
</feature>
<dbReference type="GeneID" id="93806416"/>
<keyword evidence="3" id="KW-1185">Reference proteome</keyword>
<keyword evidence="1" id="KW-0472">Membrane</keyword>
<dbReference type="Proteomes" id="UP001589587">
    <property type="component" value="Unassembled WGS sequence"/>
</dbReference>
<dbReference type="EMBL" id="JBHMAS010000090">
    <property type="protein sequence ID" value="MFB9784619.1"/>
    <property type="molecule type" value="Genomic_DNA"/>
</dbReference>
<proteinExistence type="predicted"/>
<feature type="transmembrane region" description="Helical" evidence="1">
    <location>
        <begin position="69"/>
        <end position="92"/>
    </location>
</feature>
<evidence type="ECO:0000313" key="2">
    <source>
        <dbReference type="EMBL" id="MFB9784619.1"/>
    </source>
</evidence>
<evidence type="ECO:0000256" key="1">
    <source>
        <dbReference type="SAM" id="Phobius"/>
    </source>
</evidence>
<reference evidence="2 3" key="1">
    <citation type="submission" date="2024-09" db="EMBL/GenBank/DDBJ databases">
        <authorList>
            <person name="Sun Q."/>
            <person name="Mori K."/>
        </authorList>
    </citation>
    <scope>NUCLEOTIDE SEQUENCE [LARGE SCALE GENOMIC DNA]</scope>
    <source>
        <strain evidence="2 3">JCM 11411</strain>
    </source>
</reference>
<keyword evidence="1" id="KW-0812">Transmembrane</keyword>
<sequence>MFALSFELSTTKAIFVGIAVACLLILGVRLIFKDWVLRMENMFLWCLWGQYVLLLTAVLFGRWQTSLTVLGLAALGVVALHGFRFVGEAIWFDIKRRR</sequence>
<protein>
    <submittedName>
        <fullName evidence="2">Uncharacterized protein</fullName>
    </submittedName>
</protein>
<organism evidence="2 3">
    <name type="scientific">Rhodococcus baikonurensis</name>
    <dbReference type="NCBI Taxonomy" id="172041"/>
    <lineage>
        <taxon>Bacteria</taxon>
        <taxon>Bacillati</taxon>
        <taxon>Actinomycetota</taxon>
        <taxon>Actinomycetes</taxon>
        <taxon>Mycobacteriales</taxon>
        <taxon>Nocardiaceae</taxon>
        <taxon>Rhodococcus</taxon>
        <taxon>Rhodococcus erythropolis group</taxon>
    </lineage>
</organism>